<evidence type="ECO:0000256" key="12">
    <source>
        <dbReference type="SAM" id="Phobius"/>
    </source>
</evidence>
<dbReference type="PROSITE" id="PS00211">
    <property type="entry name" value="ABC_TRANSPORTER_1"/>
    <property type="match status" value="1"/>
</dbReference>
<dbReference type="RefSeq" id="WP_043985201.1">
    <property type="nucleotide sequence ID" value="NZ_JXST01000008.1"/>
</dbReference>
<proteinExistence type="inferred from homology"/>
<keyword evidence="7" id="KW-0067">ATP-binding</keyword>
<dbReference type="PANTHER" id="PTHR24221">
    <property type="entry name" value="ATP-BINDING CASSETTE SUB-FAMILY B"/>
    <property type="match status" value="1"/>
</dbReference>
<keyword evidence="4" id="KW-0997">Cell inner membrane</keyword>
<evidence type="ECO:0000256" key="8">
    <source>
        <dbReference type="ARBA" id="ARBA00022967"/>
    </source>
</evidence>
<keyword evidence="5 12" id="KW-0812">Transmembrane</keyword>
<dbReference type="PROSITE" id="PS50893">
    <property type="entry name" value="ABC_TRANSPORTER_2"/>
    <property type="match status" value="1"/>
</dbReference>
<name>A0A0D1LGB3_9MYCO</name>
<keyword evidence="10 12" id="KW-0472">Membrane</keyword>
<feature type="transmembrane region" description="Helical" evidence="12">
    <location>
        <begin position="20"/>
        <end position="46"/>
    </location>
</feature>
<dbReference type="FunFam" id="3.40.50.300:FF:000221">
    <property type="entry name" value="Multidrug ABC transporter ATP-binding protein"/>
    <property type="match status" value="1"/>
</dbReference>
<dbReference type="OrthoDB" id="9806127at2"/>
<dbReference type="Gene3D" id="3.40.50.300">
    <property type="entry name" value="P-loop containing nucleotide triphosphate hydrolases"/>
    <property type="match status" value="1"/>
</dbReference>
<dbReference type="PATRIC" id="fig|280871.6.peg.1621"/>
<evidence type="ECO:0000259" key="13">
    <source>
        <dbReference type="PROSITE" id="PS50893"/>
    </source>
</evidence>
<keyword evidence="8" id="KW-1278">Translocase</keyword>
<dbReference type="SUPFAM" id="SSF52540">
    <property type="entry name" value="P-loop containing nucleoside triphosphate hydrolases"/>
    <property type="match status" value="1"/>
</dbReference>
<evidence type="ECO:0000259" key="14">
    <source>
        <dbReference type="PROSITE" id="PS50929"/>
    </source>
</evidence>
<evidence type="ECO:0000313" key="16">
    <source>
        <dbReference type="Proteomes" id="UP000032221"/>
    </source>
</evidence>
<evidence type="ECO:0000313" key="15">
    <source>
        <dbReference type="EMBL" id="KIU17527.1"/>
    </source>
</evidence>
<dbReference type="GO" id="GO:0005524">
    <property type="term" value="F:ATP binding"/>
    <property type="evidence" value="ECO:0007669"/>
    <property type="project" value="UniProtKB-KW"/>
</dbReference>
<evidence type="ECO:0000256" key="6">
    <source>
        <dbReference type="ARBA" id="ARBA00022741"/>
    </source>
</evidence>
<evidence type="ECO:0000256" key="2">
    <source>
        <dbReference type="ARBA" id="ARBA00022448"/>
    </source>
</evidence>
<keyword evidence="3" id="KW-1003">Cell membrane</keyword>
<dbReference type="Proteomes" id="UP000032221">
    <property type="component" value="Unassembled WGS sequence"/>
</dbReference>
<dbReference type="STRING" id="280871.TL10_07845"/>
<dbReference type="InterPro" id="IPR003593">
    <property type="entry name" value="AAA+_ATPase"/>
</dbReference>
<dbReference type="InterPro" id="IPR039421">
    <property type="entry name" value="Type_1_exporter"/>
</dbReference>
<dbReference type="InterPro" id="IPR027417">
    <property type="entry name" value="P-loop_NTPase"/>
</dbReference>
<protein>
    <submittedName>
        <fullName evidence="15">ABC transporter</fullName>
    </submittedName>
</protein>
<comment type="subcellular location">
    <subcellularLocation>
        <location evidence="1">Cell inner membrane</location>
        <topology evidence="1">Multi-pass membrane protein</topology>
    </subcellularLocation>
</comment>
<keyword evidence="9 12" id="KW-1133">Transmembrane helix</keyword>
<feature type="domain" description="ABC transmembrane type-1" evidence="14">
    <location>
        <begin position="40"/>
        <end position="298"/>
    </location>
</feature>
<dbReference type="GO" id="GO:0016887">
    <property type="term" value="F:ATP hydrolysis activity"/>
    <property type="evidence" value="ECO:0007669"/>
    <property type="project" value="InterPro"/>
</dbReference>
<dbReference type="SUPFAM" id="SSF90123">
    <property type="entry name" value="ABC transporter transmembrane region"/>
    <property type="match status" value="1"/>
</dbReference>
<dbReference type="PANTHER" id="PTHR24221:SF654">
    <property type="entry name" value="ATP-BINDING CASSETTE SUB-FAMILY B MEMBER 6"/>
    <property type="match status" value="1"/>
</dbReference>
<dbReference type="InterPro" id="IPR017871">
    <property type="entry name" value="ABC_transporter-like_CS"/>
</dbReference>
<organism evidence="15 16">
    <name type="scientific">Mycolicibacterium llatzerense</name>
    <dbReference type="NCBI Taxonomy" id="280871"/>
    <lineage>
        <taxon>Bacteria</taxon>
        <taxon>Bacillati</taxon>
        <taxon>Actinomycetota</taxon>
        <taxon>Actinomycetes</taxon>
        <taxon>Mycobacteriales</taxon>
        <taxon>Mycobacteriaceae</taxon>
        <taxon>Mycolicibacterium</taxon>
    </lineage>
</organism>
<reference evidence="15 16" key="1">
    <citation type="submission" date="2015-01" db="EMBL/GenBank/DDBJ databases">
        <title>Genome sequence of Mycobacterium llatzerense and Mycobacterium immunogenum recovered from brain abscess.</title>
        <authorList>
            <person name="Greninger A.L."/>
            <person name="Langelier C."/>
            <person name="Cunningham G."/>
            <person name="Chiu C.Y."/>
            <person name="Miller S."/>
        </authorList>
    </citation>
    <scope>NUCLEOTIDE SEQUENCE [LARGE SCALE GENOMIC DNA]</scope>
    <source>
        <strain evidence="15 16">CLUC14</strain>
    </source>
</reference>
<accession>A0A0D1LGB3</accession>
<evidence type="ECO:0000256" key="5">
    <source>
        <dbReference type="ARBA" id="ARBA00022692"/>
    </source>
</evidence>
<dbReference type="GO" id="GO:0140359">
    <property type="term" value="F:ABC-type transporter activity"/>
    <property type="evidence" value="ECO:0007669"/>
    <property type="project" value="InterPro"/>
</dbReference>
<evidence type="ECO:0000256" key="11">
    <source>
        <dbReference type="ARBA" id="ARBA00023455"/>
    </source>
</evidence>
<dbReference type="PROSITE" id="PS50929">
    <property type="entry name" value="ABC_TM1F"/>
    <property type="match status" value="1"/>
</dbReference>
<evidence type="ECO:0000256" key="3">
    <source>
        <dbReference type="ARBA" id="ARBA00022475"/>
    </source>
</evidence>
<dbReference type="Pfam" id="PF00005">
    <property type="entry name" value="ABC_tran"/>
    <property type="match status" value="1"/>
</dbReference>
<comment type="similarity">
    <text evidence="11">Belongs to the ABC transporter superfamily. Siderophore-Fe(3+) uptake transporter (SIUT) (TC 3.A.1.21) family.</text>
</comment>
<evidence type="ECO:0000256" key="4">
    <source>
        <dbReference type="ARBA" id="ARBA00022519"/>
    </source>
</evidence>
<dbReference type="AlphaFoldDB" id="A0A0D1LGB3"/>
<keyword evidence="6" id="KW-0547">Nucleotide-binding</keyword>
<feature type="transmembrane region" description="Helical" evidence="12">
    <location>
        <begin position="52"/>
        <end position="72"/>
    </location>
</feature>
<dbReference type="InterPro" id="IPR036640">
    <property type="entry name" value="ABC1_TM_sf"/>
</dbReference>
<feature type="transmembrane region" description="Helical" evidence="12">
    <location>
        <begin position="157"/>
        <end position="178"/>
    </location>
</feature>
<evidence type="ECO:0000256" key="1">
    <source>
        <dbReference type="ARBA" id="ARBA00004429"/>
    </source>
</evidence>
<comment type="caution">
    <text evidence="15">The sequence shown here is derived from an EMBL/GenBank/DDBJ whole genome shotgun (WGS) entry which is preliminary data.</text>
</comment>
<sequence length="584" mass="61582">MISGFLRILGAERGRMYSFLAWAVGYGLLHGLSMTLLVPISLALFGGDFGAAGRWLVVLAVVVLLSAVAHYVQAAQSMRMALTTMRLLHHRLGDHMVTLPLGWFTRERVGQVSQIAVKGTTFVGTSSAHLVTPLVVNTTSALTVVVGLFVFDWRIGIAALAGGVVLILATRASATLIASAEARTHAAEIEVNSRVIEFARCQPVLRAFGRTGAEFDPLTTALAEQEQVGKRALWASVAGMMLSGVGVQAVLGGLITVGVWLAVGGEINPVTLVAILGLAARFTSPLSELAEYGSAMRMAGAELDRITSVLDTPALPESAAPQPVSERGRVQLDHVGFSYPGRRVLEDVSFVAAPGTMTALVGPSGSGKTTITRLLARFYDVDAGVVRVGGVDVRDQGTAELMGQLSLVFQDVYLFDDTLWENVRIGAPTASDDDIREAARIAGLQSVVDRLPAGWQTRVGEGGSALSGGERQRVSIARALLKNAPVVLFDEATSALDPENERHVAASIRELADRSTVIVIAHKLSTVTAADNIVVLSGRGTVDDSGTHEQLMARGGRYADFWAQRTSASGWTVAKAAAKADAGA</sequence>
<evidence type="ECO:0000256" key="10">
    <source>
        <dbReference type="ARBA" id="ARBA00023136"/>
    </source>
</evidence>
<dbReference type="SMART" id="SM00382">
    <property type="entry name" value="AAA"/>
    <property type="match status" value="1"/>
</dbReference>
<keyword evidence="2" id="KW-0813">Transport</keyword>
<gene>
    <name evidence="15" type="ORF">TL10_07845</name>
</gene>
<keyword evidence="16" id="KW-1185">Reference proteome</keyword>
<evidence type="ECO:0000256" key="9">
    <source>
        <dbReference type="ARBA" id="ARBA00022989"/>
    </source>
</evidence>
<dbReference type="EMBL" id="JXST01000008">
    <property type="protein sequence ID" value="KIU17527.1"/>
    <property type="molecule type" value="Genomic_DNA"/>
</dbReference>
<dbReference type="Gene3D" id="1.20.1560.10">
    <property type="entry name" value="ABC transporter type 1, transmembrane domain"/>
    <property type="match status" value="1"/>
</dbReference>
<dbReference type="InterPro" id="IPR011527">
    <property type="entry name" value="ABC1_TM_dom"/>
</dbReference>
<feature type="domain" description="ABC transporter" evidence="13">
    <location>
        <begin position="330"/>
        <end position="564"/>
    </location>
</feature>
<dbReference type="Pfam" id="PF00664">
    <property type="entry name" value="ABC_membrane"/>
    <property type="match status" value="1"/>
</dbReference>
<feature type="transmembrane region" description="Helical" evidence="12">
    <location>
        <begin position="130"/>
        <end position="151"/>
    </location>
</feature>
<evidence type="ECO:0000256" key="7">
    <source>
        <dbReference type="ARBA" id="ARBA00022840"/>
    </source>
</evidence>
<dbReference type="InterPro" id="IPR003439">
    <property type="entry name" value="ABC_transporter-like_ATP-bd"/>
</dbReference>
<dbReference type="GO" id="GO:0005886">
    <property type="term" value="C:plasma membrane"/>
    <property type="evidence" value="ECO:0007669"/>
    <property type="project" value="UniProtKB-SubCell"/>
</dbReference>